<dbReference type="InterPro" id="IPR005913">
    <property type="entry name" value="dTDP_dehydrorham_reduct"/>
</dbReference>
<keyword evidence="5" id="KW-1185">Reference proteome</keyword>
<keyword evidence="2" id="KW-0521">NADP</keyword>
<dbReference type="Gene3D" id="3.90.25.10">
    <property type="entry name" value="UDP-galactose 4-epimerase, domain 1"/>
    <property type="match status" value="1"/>
</dbReference>
<dbReference type="PANTHER" id="PTHR10491:SF4">
    <property type="entry name" value="METHIONINE ADENOSYLTRANSFERASE 2 SUBUNIT BETA"/>
    <property type="match status" value="1"/>
</dbReference>
<organism evidence="4 5">
    <name type="scientific">Nonomuraea solani</name>
    <dbReference type="NCBI Taxonomy" id="1144553"/>
    <lineage>
        <taxon>Bacteria</taxon>
        <taxon>Bacillati</taxon>
        <taxon>Actinomycetota</taxon>
        <taxon>Actinomycetes</taxon>
        <taxon>Streptosporangiales</taxon>
        <taxon>Streptosporangiaceae</taxon>
        <taxon>Nonomuraea</taxon>
    </lineage>
</organism>
<dbReference type="GO" id="GO:0008831">
    <property type="term" value="F:dTDP-4-dehydrorhamnose reductase activity"/>
    <property type="evidence" value="ECO:0007669"/>
    <property type="project" value="UniProtKB-EC"/>
</dbReference>
<dbReference type="Proteomes" id="UP000236732">
    <property type="component" value="Unassembled WGS sequence"/>
</dbReference>
<dbReference type="Pfam" id="PF04321">
    <property type="entry name" value="RmlD_sub_bind"/>
    <property type="match status" value="1"/>
</dbReference>
<dbReference type="UniPathway" id="UPA00124"/>
<dbReference type="PANTHER" id="PTHR10491">
    <property type="entry name" value="DTDP-4-DEHYDRORHAMNOSE REDUCTASE"/>
    <property type="match status" value="1"/>
</dbReference>
<dbReference type="EMBL" id="FNVT01000004">
    <property type="protein sequence ID" value="SEG73722.1"/>
    <property type="molecule type" value="Genomic_DNA"/>
</dbReference>
<dbReference type="EC" id="1.1.1.133" evidence="2"/>
<comment type="similarity">
    <text evidence="1 2">Belongs to the dTDP-4-dehydrorhamnose reductase family.</text>
</comment>
<proteinExistence type="inferred from homology"/>
<comment type="pathway">
    <text evidence="2">Carbohydrate biosynthesis; dTDP-L-rhamnose biosynthesis.</text>
</comment>
<protein>
    <recommendedName>
        <fullName evidence="2">dTDP-4-dehydrorhamnose reductase</fullName>
        <ecNumber evidence="2">1.1.1.133</ecNumber>
    </recommendedName>
</protein>
<keyword evidence="2" id="KW-0560">Oxidoreductase</keyword>
<dbReference type="AlphaFoldDB" id="A0A1H6CLB8"/>
<dbReference type="SUPFAM" id="SSF51735">
    <property type="entry name" value="NAD(P)-binding Rossmann-fold domains"/>
    <property type="match status" value="1"/>
</dbReference>
<dbReference type="RefSeq" id="WP_200824019.1">
    <property type="nucleotide sequence ID" value="NZ_FNVT01000004.1"/>
</dbReference>
<evidence type="ECO:0000256" key="1">
    <source>
        <dbReference type="ARBA" id="ARBA00010944"/>
    </source>
</evidence>
<dbReference type="GO" id="GO:0005829">
    <property type="term" value="C:cytosol"/>
    <property type="evidence" value="ECO:0007669"/>
    <property type="project" value="TreeGrafter"/>
</dbReference>
<evidence type="ECO:0000256" key="2">
    <source>
        <dbReference type="RuleBase" id="RU364082"/>
    </source>
</evidence>
<dbReference type="GO" id="GO:0019305">
    <property type="term" value="P:dTDP-rhamnose biosynthetic process"/>
    <property type="evidence" value="ECO:0007669"/>
    <property type="project" value="UniProtKB-UniPathway"/>
</dbReference>
<name>A0A1H6CLB8_9ACTN</name>
<reference evidence="4 5" key="1">
    <citation type="submission" date="2016-10" db="EMBL/GenBank/DDBJ databases">
        <authorList>
            <person name="de Groot N.N."/>
        </authorList>
    </citation>
    <scope>NUCLEOTIDE SEQUENCE [LARGE SCALE GENOMIC DNA]</scope>
    <source>
        <strain evidence="4 5">CGMCC 4.7037</strain>
    </source>
</reference>
<gene>
    <name evidence="4" type="ORF">SAMN05444920_104107</name>
</gene>
<dbReference type="CDD" id="cd05254">
    <property type="entry name" value="dTDP_HR_like_SDR_e"/>
    <property type="match status" value="1"/>
</dbReference>
<evidence type="ECO:0000313" key="5">
    <source>
        <dbReference type="Proteomes" id="UP000236732"/>
    </source>
</evidence>
<dbReference type="NCBIfam" id="TIGR01214">
    <property type="entry name" value="rmlD"/>
    <property type="match status" value="1"/>
</dbReference>
<evidence type="ECO:0000259" key="3">
    <source>
        <dbReference type="Pfam" id="PF04321"/>
    </source>
</evidence>
<feature type="domain" description="RmlD-like substrate binding" evidence="3">
    <location>
        <begin position="1"/>
        <end position="272"/>
    </location>
</feature>
<accession>A0A1H6CLB8</accession>
<dbReference type="InterPro" id="IPR029903">
    <property type="entry name" value="RmlD-like-bd"/>
</dbReference>
<comment type="function">
    <text evidence="2">Catalyzes the reduction of dTDP-6-deoxy-L-lyxo-4-hexulose to yield dTDP-L-rhamnose.</text>
</comment>
<evidence type="ECO:0000313" key="4">
    <source>
        <dbReference type="EMBL" id="SEG73722.1"/>
    </source>
</evidence>
<dbReference type="InterPro" id="IPR036291">
    <property type="entry name" value="NAD(P)-bd_dom_sf"/>
</dbReference>
<sequence>MRWLVTGAGGMLGRDLTRLLRATPGVRVHAFTRAELDLCDAAAVAGAVRVVAPDVVVNCAGWTDVDGAESDEARAMAVNGTAVAGLARASAERGARLLQISTDYVFDGAARAPYPEDAPTGPLNAYGRTKLAGERAAQGHYVVRTEWLYGAHGRSFARTMATLAAAGKPVRVVTDQVGQPTWTADLAERLLLLGAGQAPPGVYHATNAGRTSWYDFAKRIYALAGADPGLVEPVTTAAFPRPATRPAYSVLGHDAWRPLPPMRDWNSALDAAWPHLLSGWGSVVGQAVGVGRQ</sequence>
<dbReference type="Gene3D" id="3.40.50.720">
    <property type="entry name" value="NAD(P)-binding Rossmann-like Domain"/>
    <property type="match status" value="1"/>
</dbReference>